<sequence length="192" mass="22271">MLNTGFPFLDSIIGKDEIVEFFSTDYELLSVFYHRVIAYSAPVHVVIVSERGGLNPYLIKRFQNIFNNYNEIFLRRAFKVEDVDLTIDSMGDNDLVIIDPYHHRKDYAKIISSLRKGKGRKFLFSFMNREKEGSTFGLHSAHSIIKLVRDKSGFRFIVIKSVSVREIEIPNSIYDLYGKKTEEDSGLLKYLI</sequence>
<dbReference type="RefSeq" id="WP_110379115.1">
    <property type="nucleotide sequence ID" value="NZ_CP029288.2"/>
</dbReference>
<dbReference type="AlphaFoldDB" id="A0A2U9IJR2"/>
<name>A0A2U9IJR2_9CREN</name>
<reference evidence="1 2" key="1">
    <citation type="submission" date="2018-05" db="EMBL/GenBank/DDBJ databases">
        <title>Complete Genome Sequences of Extremely Thermoacidophilic, Metal-Mobilizing Type-Strain Members of the Archaeal Family Sulfolobaceae: Acidianus brierleyi DSM-1651T, Acidianus sulfidivorans DSM-18786T, Metallosphaera hakonensis DSM-7519T, and Metallosphaera prunae DSM-10039T.</title>
        <authorList>
            <person name="Counts J.A."/>
            <person name="Kelly R.M."/>
        </authorList>
    </citation>
    <scope>NUCLEOTIDE SEQUENCE [LARGE SCALE GENOMIC DNA]</scope>
    <source>
        <strain evidence="1 2">JP7</strain>
    </source>
</reference>
<proteinExistence type="predicted"/>
<gene>
    <name evidence="1" type="ORF">DFR86_00805</name>
</gene>
<dbReference type="KEGG" id="asul:DFR86_00805"/>
<keyword evidence="2" id="KW-1185">Reference proteome</keyword>
<dbReference type="Proteomes" id="UP000248410">
    <property type="component" value="Chromosome"/>
</dbReference>
<dbReference type="EMBL" id="CP029288">
    <property type="protein sequence ID" value="AWR96225.1"/>
    <property type="molecule type" value="Genomic_DNA"/>
</dbReference>
<accession>A0A2U9IJR2</accession>
<protein>
    <submittedName>
        <fullName evidence="1">Uncharacterized protein</fullName>
    </submittedName>
</protein>
<evidence type="ECO:0000313" key="2">
    <source>
        <dbReference type="Proteomes" id="UP000248410"/>
    </source>
</evidence>
<evidence type="ECO:0000313" key="1">
    <source>
        <dbReference type="EMBL" id="AWR96225.1"/>
    </source>
</evidence>
<dbReference type="OrthoDB" id="33816at2157"/>
<organism evidence="1 2">
    <name type="scientific">Acidianus sulfidivorans JP7</name>
    <dbReference type="NCBI Taxonomy" id="619593"/>
    <lineage>
        <taxon>Archaea</taxon>
        <taxon>Thermoproteota</taxon>
        <taxon>Thermoprotei</taxon>
        <taxon>Sulfolobales</taxon>
        <taxon>Sulfolobaceae</taxon>
        <taxon>Acidianus</taxon>
    </lineage>
</organism>
<dbReference type="GeneID" id="36836464"/>